<dbReference type="PROSITE" id="PS00101">
    <property type="entry name" value="HEXAPEP_TRANSFERASES"/>
    <property type="match status" value="1"/>
</dbReference>
<dbReference type="PANTHER" id="PTHR43017:SF1">
    <property type="entry name" value="ACETYLTRANSFERASE YJL218W-RELATED"/>
    <property type="match status" value="1"/>
</dbReference>
<sequence length="185" mass="20361">MLTEKEKMLQGAMYDSSDVQLVQDRMNAKLMTRRYNNLPEDDVNARCQLIKEIFGTTGEHIHVEANIRVDYGYNIYVGENFYSNHDLTILDVATVTIGDNCMVAPGVHIYTATHPIDPMERNSGLEYAKPVVIGDNCWIGGRSIINPGVTIGNNVVIASGTVVTKDIPDNVVVAGVPAKVIKQIK</sequence>
<gene>
    <name evidence="7" type="ORF">ETI04_08945</name>
</gene>
<dbReference type="InterPro" id="IPR018357">
    <property type="entry name" value="Hexapep_transf_CS"/>
</dbReference>
<evidence type="ECO:0000313" key="8">
    <source>
        <dbReference type="Proteomes" id="UP000294865"/>
    </source>
</evidence>
<dbReference type="Pfam" id="PF12464">
    <property type="entry name" value="Mac"/>
    <property type="match status" value="1"/>
</dbReference>
<evidence type="ECO:0000256" key="3">
    <source>
        <dbReference type="ARBA" id="ARBA00022737"/>
    </source>
</evidence>
<dbReference type="InterPro" id="IPR039369">
    <property type="entry name" value="LacA-like"/>
</dbReference>
<feature type="domain" description="Maltose/galactoside acetyltransferase" evidence="6">
    <location>
        <begin position="5"/>
        <end position="59"/>
    </location>
</feature>
<organism evidence="7 8">
    <name type="scientific">Macrococcoides canis</name>
    <dbReference type="NCBI Taxonomy" id="1855823"/>
    <lineage>
        <taxon>Bacteria</taxon>
        <taxon>Bacillati</taxon>
        <taxon>Bacillota</taxon>
        <taxon>Bacilli</taxon>
        <taxon>Bacillales</taxon>
        <taxon>Staphylococcaceae</taxon>
        <taxon>Macrococcoides</taxon>
    </lineage>
</organism>
<keyword evidence="4 5" id="KW-0012">Acyltransferase</keyword>
<dbReference type="EMBL" id="SDQG01000005">
    <property type="protein sequence ID" value="TDM16395.1"/>
    <property type="molecule type" value="Genomic_DNA"/>
</dbReference>
<dbReference type="Gene3D" id="2.160.10.10">
    <property type="entry name" value="Hexapeptide repeat proteins"/>
    <property type="match status" value="1"/>
</dbReference>
<protein>
    <recommendedName>
        <fullName evidence="5">Acetyltransferase</fullName>
        <ecNumber evidence="5">2.3.1.-</ecNumber>
    </recommendedName>
</protein>
<dbReference type="RefSeq" id="WP_133420101.1">
    <property type="nucleotide sequence ID" value="NZ_SDGR01000005.1"/>
</dbReference>
<evidence type="ECO:0000256" key="4">
    <source>
        <dbReference type="ARBA" id="ARBA00023315"/>
    </source>
</evidence>
<reference evidence="7 8" key="1">
    <citation type="submission" date="2019-01" db="EMBL/GenBank/DDBJ databases">
        <title>Draft genome sequences of Macrococcus caseolyticus, Macrococcus canis, Macrococcus bohemicus and Macrococcus goetzii.</title>
        <authorList>
            <person name="Mazhar S."/>
            <person name="Altermann E."/>
            <person name="Hill C."/>
            <person name="Mcauliffe O."/>
        </authorList>
    </citation>
    <scope>NUCLEOTIDE SEQUENCE [LARGE SCALE GENOMIC DNA]</scope>
    <source>
        <strain evidence="7 8">DPC7162</strain>
    </source>
</reference>
<dbReference type="PANTHER" id="PTHR43017">
    <property type="entry name" value="GALACTOSIDE O-ACETYLTRANSFERASE"/>
    <property type="match status" value="1"/>
</dbReference>
<keyword evidence="2 5" id="KW-0808">Transferase</keyword>
<keyword evidence="3" id="KW-0677">Repeat</keyword>
<dbReference type="EC" id="2.3.1.-" evidence="5"/>
<evidence type="ECO:0000256" key="1">
    <source>
        <dbReference type="ARBA" id="ARBA00007274"/>
    </source>
</evidence>
<dbReference type="GO" id="GO:0008870">
    <property type="term" value="F:galactoside O-acetyltransferase activity"/>
    <property type="evidence" value="ECO:0007669"/>
    <property type="project" value="TreeGrafter"/>
</dbReference>
<comment type="caution">
    <text evidence="7">The sequence shown here is derived from an EMBL/GenBank/DDBJ whole genome shotgun (WGS) entry which is preliminary data.</text>
</comment>
<dbReference type="CDD" id="cd03357">
    <property type="entry name" value="LbH_MAT_GAT"/>
    <property type="match status" value="1"/>
</dbReference>
<evidence type="ECO:0000313" key="7">
    <source>
        <dbReference type="EMBL" id="TDM16395.1"/>
    </source>
</evidence>
<dbReference type="SUPFAM" id="SSF51161">
    <property type="entry name" value="Trimeric LpxA-like enzymes"/>
    <property type="match status" value="1"/>
</dbReference>
<dbReference type="FunFam" id="2.160.10.10:FF:000008">
    <property type="entry name" value="Maltose O-acetyltransferase"/>
    <property type="match status" value="1"/>
</dbReference>
<comment type="similarity">
    <text evidence="1 5">Belongs to the transferase hexapeptide repeat family.</text>
</comment>
<dbReference type="InterPro" id="IPR001451">
    <property type="entry name" value="Hexapep"/>
</dbReference>
<dbReference type="InterPro" id="IPR011004">
    <property type="entry name" value="Trimer_LpxA-like_sf"/>
</dbReference>
<name>A0A4R6C467_9STAP</name>
<accession>A0A4R6C467</accession>
<evidence type="ECO:0000256" key="2">
    <source>
        <dbReference type="ARBA" id="ARBA00022679"/>
    </source>
</evidence>
<proteinExistence type="inferred from homology"/>
<evidence type="ECO:0000259" key="6">
    <source>
        <dbReference type="SMART" id="SM01266"/>
    </source>
</evidence>
<dbReference type="InterPro" id="IPR024688">
    <property type="entry name" value="Mac_dom"/>
</dbReference>
<evidence type="ECO:0000256" key="5">
    <source>
        <dbReference type="RuleBase" id="RU367021"/>
    </source>
</evidence>
<dbReference type="Proteomes" id="UP000294865">
    <property type="component" value="Unassembled WGS sequence"/>
</dbReference>
<dbReference type="SMART" id="SM01266">
    <property type="entry name" value="Mac"/>
    <property type="match status" value="1"/>
</dbReference>
<dbReference type="AlphaFoldDB" id="A0A4R6C467"/>
<dbReference type="Pfam" id="PF14602">
    <property type="entry name" value="Hexapep_2"/>
    <property type="match status" value="1"/>
</dbReference>